<keyword evidence="3" id="KW-1185">Reference proteome</keyword>
<accession>A0ABY6GYM1</accession>
<dbReference type="EMBL" id="CP103300">
    <property type="protein sequence ID" value="UYM17014.1"/>
    <property type="molecule type" value="Genomic_DNA"/>
</dbReference>
<evidence type="ECO:0000313" key="2">
    <source>
        <dbReference type="EMBL" id="UYM17014.1"/>
    </source>
</evidence>
<evidence type="ECO:0000313" key="3">
    <source>
        <dbReference type="Proteomes" id="UP001163255"/>
    </source>
</evidence>
<keyword evidence="1" id="KW-0812">Transmembrane</keyword>
<gene>
    <name evidence="2" type="ORF">NX720_03550</name>
</gene>
<keyword evidence="1" id="KW-1133">Transmembrane helix</keyword>
<dbReference type="Proteomes" id="UP001163255">
    <property type="component" value="Chromosome"/>
</dbReference>
<dbReference type="RefSeq" id="WP_262599425.1">
    <property type="nucleotide sequence ID" value="NZ_CP103300.1"/>
</dbReference>
<organism evidence="2 3">
    <name type="scientific">Endozoicomonas euniceicola</name>
    <dbReference type="NCBI Taxonomy" id="1234143"/>
    <lineage>
        <taxon>Bacteria</taxon>
        <taxon>Pseudomonadati</taxon>
        <taxon>Pseudomonadota</taxon>
        <taxon>Gammaproteobacteria</taxon>
        <taxon>Oceanospirillales</taxon>
        <taxon>Endozoicomonadaceae</taxon>
        <taxon>Endozoicomonas</taxon>
    </lineage>
</organism>
<proteinExistence type="predicted"/>
<name>A0ABY6GYM1_9GAMM</name>
<evidence type="ECO:0000256" key="1">
    <source>
        <dbReference type="SAM" id="Phobius"/>
    </source>
</evidence>
<protein>
    <submittedName>
        <fullName evidence="2">Uncharacterized protein</fullName>
    </submittedName>
</protein>
<feature type="transmembrane region" description="Helical" evidence="1">
    <location>
        <begin position="7"/>
        <end position="28"/>
    </location>
</feature>
<reference evidence="2" key="1">
    <citation type="submission" date="2022-10" db="EMBL/GenBank/DDBJ databases">
        <title>Completed Genome Sequence of two octocoral isolated bacterium, Endozoicomonas euniceicola EF212T and Endozoicomonas gorgoniicola PS125T.</title>
        <authorList>
            <person name="Chiou Y.-J."/>
            <person name="Chen Y.-H."/>
        </authorList>
    </citation>
    <scope>NUCLEOTIDE SEQUENCE</scope>
    <source>
        <strain evidence="2">EF212</strain>
    </source>
</reference>
<keyword evidence="1" id="KW-0472">Membrane</keyword>
<sequence>MTRIKPVYRATFSIVTIVAVSAFLLFQWDVRSCFVEQPSLKNEKKIQQEVVLVPEKDEQPRKLFQASTNASEKITTAVVQGGDQNLKQSFNRDKYAEQLREARRLKSWSLWLEKVSSGEISLEGLSIREVNTLLQIAVGRSDVEFMYELINSGYNLPKYASRHMFKRFEKEEDILLKLNFLQSQDNYNIEKIEYEYIFMTAIGFGYHEVARSVLPYINVKELNPNQVMYRMLKGVSPSRAFFSELEGLGFEPPEDLSELLNSSTTRNSELKEYLLSSQ</sequence>